<name>A0ABN7XLI1_GIGMA</name>
<dbReference type="Proteomes" id="UP000789901">
    <property type="component" value="Unassembled WGS sequence"/>
</dbReference>
<organism evidence="1 2">
    <name type="scientific">Gigaspora margarita</name>
    <dbReference type="NCBI Taxonomy" id="4874"/>
    <lineage>
        <taxon>Eukaryota</taxon>
        <taxon>Fungi</taxon>
        <taxon>Fungi incertae sedis</taxon>
        <taxon>Mucoromycota</taxon>
        <taxon>Glomeromycotina</taxon>
        <taxon>Glomeromycetes</taxon>
        <taxon>Diversisporales</taxon>
        <taxon>Gigasporaceae</taxon>
        <taxon>Gigaspora</taxon>
    </lineage>
</organism>
<evidence type="ECO:0000313" key="1">
    <source>
        <dbReference type="EMBL" id="CAG8855882.1"/>
    </source>
</evidence>
<proteinExistence type="predicted"/>
<dbReference type="EMBL" id="CAJVQB010154205">
    <property type="protein sequence ID" value="CAG8855882.1"/>
    <property type="molecule type" value="Genomic_DNA"/>
</dbReference>
<accession>A0ABN7XLI1</accession>
<feature type="non-terminal residue" evidence="1">
    <location>
        <position position="49"/>
    </location>
</feature>
<gene>
    <name evidence="1" type="ORF">GMARGA_LOCUS44703</name>
</gene>
<evidence type="ECO:0000313" key="2">
    <source>
        <dbReference type="Proteomes" id="UP000789901"/>
    </source>
</evidence>
<keyword evidence="2" id="KW-1185">Reference proteome</keyword>
<reference evidence="1 2" key="1">
    <citation type="submission" date="2021-06" db="EMBL/GenBank/DDBJ databases">
        <authorList>
            <person name="Kallberg Y."/>
            <person name="Tangrot J."/>
            <person name="Rosling A."/>
        </authorList>
    </citation>
    <scope>NUCLEOTIDE SEQUENCE [LARGE SCALE GENOMIC DNA]</scope>
    <source>
        <strain evidence="1 2">120-4 pot B 10/14</strain>
    </source>
</reference>
<comment type="caution">
    <text evidence="1">The sequence shown here is derived from an EMBL/GenBank/DDBJ whole genome shotgun (WGS) entry which is preliminary data.</text>
</comment>
<sequence length="49" mass="5827">MPTLTQQDPDIADLDYFYTHHVQSFGIALFEDEQENNLKQFLQTRNQLL</sequence>
<protein>
    <submittedName>
        <fullName evidence="1">9921_t:CDS:1</fullName>
    </submittedName>
</protein>